<gene>
    <name evidence="1" type="ORF">E2C01_089042</name>
</gene>
<name>A0A5B7JL59_PORTR</name>
<sequence length="79" mass="8502">MLSSSCNSTTTTSYSLPPLGQFYIRVSFSNMGLSLYFESPCTFPLLTAPRVCESECLVPRVMAGERGKRMAVAVGLTAA</sequence>
<proteinExistence type="predicted"/>
<evidence type="ECO:0000313" key="1">
    <source>
        <dbReference type="EMBL" id="MPC93897.1"/>
    </source>
</evidence>
<accession>A0A5B7JL59</accession>
<comment type="caution">
    <text evidence="1">The sequence shown here is derived from an EMBL/GenBank/DDBJ whole genome shotgun (WGS) entry which is preliminary data.</text>
</comment>
<reference evidence="1 2" key="1">
    <citation type="submission" date="2019-05" db="EMBL/GenBank/DDBJ databases">
        <title>Another draft genome of Portunus trituberculatus and its Hox gene families provides insights of decapod evolution.</title>
        <authorList>
            <person name="Jeong J.-H."/>
            <person name="Song I."/>
            <person name="Kim S."/>
            <person name="Choi T."/>
            <person name="Kim D."/>
            <person name="Ryu S."/>
            <person name="Kim W."/>
        </authorList>
    </citation>
    <scope>NUCLEOTIDE SEQUENCE [LARGE SCALE GENOMIC DNA]</scope>
    <source>
        <tissue evidence="1">Muscle</tissue>
    </source>
</reference>
<dbReference type="Proteomes" id="UP000324222">
    <property type="component" value="Unassembled WGS sequence"/>
</dbReference>
<keyword evidence="2" id="KW-1185">Reference proteome</keyword>
<dbReference type="EMBL" id="VSRR010096509">
    <property type="protein sequence ID" value="MPC93897.1"/>
    <property type="molecule type" value="Genomic_DNA"/>
</dbReference>
<protein>
    <submittedName>
        <fullName evidence="1">Uncharacterized protein</fullName>
    </submittedName>
</protein>
<organism evidence="1 2">
    <name type="scientific">Portunus trituberculatus</name>
    <name type="common">Swimming crab</name>
    <name type="synonym">Neptunus trituberculatus</name>
    <dbReference type="NCBI Taxonomy" id="210409"/>
    <lineage>
        <taxon>Eukaryota</taxon>
        <taxon>Metazoa</taxon>
        <taxon>Ecdysozoa</taxon>
        <taxon>Arthropoda</taxon>
        <taxon>Crustacea</taxon>
        <taxon>Multicrustacea</taxon>
        <taxon>Malacostraca</taxon>
        <taxon>Eumalacostraca</taxon>
        <taxon>Eucarida</taxon>
        <taxon>Decapoda</taxon>
        <taxon>Pleocyemata</taxon>
        <taxon>Brachyura</taxon>
        <taxon>Eubrachyura</taxon>
        <taxon>Portunoidea</taxon>
        <taxon>Portunidae</taxon>
        <taxon>Portuninae</taxon>
        <taxon>Portunus</taxon>
    </lineage>
</organism>
<evidence type="ECO:0000313" key="2">
    <source>
        <dbReference type="Proteomes" id="UP000324222"/>
    </source>
</evidence>
<dbReference type="AlphaFoldDB" id="A0A5B7JL59"/>